<dbReference type="Gene3D" id="3.30.160.360">
    <property type="match status" value="1"/>
</dbReference>
<dbReference type="PROSITE" id="PS51543">
    <property type="entry name" value="FYRC"/>
    <property type="match status" value="1"/>
</dbReference>
<dbReference type="PROSITE" id="PS51542">
    <property type="entry name" value="FYRN"/>
    <property type="match status" value="1"/>
</dbReference>
<keyword evidence="14" id="KW-0489">Methyltransferase</keyword>
<sequence length="1313" mass="146756">MGMECIKACLKGDSTSIPSVPPGFVSRKTFTLERIDDDVRIDCVASASVSPQNKMNNELRAAGEEKFSKCLRQRPWINYSQFDNSSEEDSDSDLLEQDLPVIPCLPKGVIRGCAECINCQKVTAKWQPEEACRPLLNDAPVFYPTEEEFEDTLKYIASIRPKAEFYGICRIVPPISWNPPCPLKGKHVWENSKFSTRIQKIDKLQNRYSARKLSKCHSVRRKRQRLMKKEAELRNMDPISVEPSSHACHNNAERFGFEPGPEFTLESFKTYADYFKEQYFRNKESDKDLSCNRSDLSGQWEPSVEGIEGEYWRIVEKPTEEIEVLYGADLETGSFGSGFPKMSSVSTSSSSEDKYVKSGWNLNNFPRLSGSVLAFESSDISGVLVPWLYVGMCFSSFCWHVEDHHFYSLNYMHWGAPKIWYGIPGRDALKLEMAMKKHLSDLFVEQPDLLHNLVTQFSPSTLKSEGVPVFRCVQNPGEFVLTFPRAYHSGFNCGFNCAEAVNVAPIDWLPHGQFAVELYREQRRKISVSHDKLLLGAAREAVRAQWNVLFLARSTPDYVRWKNACGPDGILAKALRSRIDTERTRREYLCSLAQSRKMDANFDANSEQECDICHYDLHLSAVGCSCSSERFACLEHAKQMCSCTWDRRFFLFRYEIGELNVLLDAVGGKLSAVHRWALSDLGLSLSSYVNKDKMQESDSACKKIEGTKPIEQGSLNQENFAGAEKSYGFLLSTSPASSGKPMVKYNGRADSFAATHTAMDQSVSISNVQGDNEGNRKEAVGTLEKKELCSTDKPPSDMKLEDQPFQVTVGHIELDAISAGQKGCQLSLTDLCSELQQNTREQKSFSHSASVDRSNQAGSSNSMDKARSTEADDGLLIDNDGEKALQFLRKINEEPIDKCPEGFDWMMGCNNKVTPSNCEKDQVLETPQTDASDMDDAHINSATLVENVAKISGPHGEVKDLGKYETCGEVNSLLTNQSLAKASSQSIISSDKPSSLLVNHIEDFLTSNQVGDGNCSNFGTSFQPPQSHGSVNICDGKDGKSGFDSSFKSTLRGQPVTVSPPILPKTVDRHNRQGPRMAKVVRRINSVVEPLAYGVVLSGQFWSCRLAIFPKGFRSRVKYFSVLDPTQMCYYVSEILDAGLLGPLFMVQVEQCPNEVFIHLSATRCWDMVRERVNHEIRKQHSLGKIGVPALQPPVSLDGLEMFGLTSPAIIKVIEAIDVDHVCLEYWKSKPQNKDTPLPEVLVGDSGSNVGHERGPYDKHLLPGADVTFQGLVKKLNSEELHLLCNVLGNERLTFKEDAYKLVNKEIESRPNS</sequence>
<evidence type="ECO:0000259" key="12">
    <source>
        <dbReference type="PROSITE" id="PS51183"/>
    </source>
</evidence>
<keyword evidence="5" id="KW-0223">Dioxygenase</keyword>
<dbReference type="Pfam" id="PF02375">
    <property type="entry name" value="JmjN"/>
    <property type="match status" value="1"/>
</dbReference>
<keyword evidence="9" id="KW-0804">Transcription</keyword>
<evidence type="ECO:0000256" key="8">
    <source>
        <dbReference type="ARBA" id="ARBA00023015"/>
    </source>
</evidence>
<evidence type="ECO:0000256" key="7">
    <source>
        <dbReference type="ARBA" id="ARBA00023004"/>
    </source>
</evidence>
<dbReference type="InterPro" id="IPR003889">
    <property type="entry name" value="FYrich_C"/>
</dbReference>
<dbReference type="GO" id="GO:0045814">
    <property type="term" value="P:negative regulation of gene expression, epigenetic"/>
    <property type="evidence" value="ECO:0007669"/>
    <property type="project" value="UniProtKB-ARBA"/>
</dbReference>
<keyword evidence="4" id="KW-0156">Chromatin regulator</keyword>
<evidence type="ECO:0000256" key="2">
    <source>
        <dbReference type="ARBA" id="ARBA00004123"/>
    </source>
</evidence>
<keyword evidence="14" id="KW-0808">Transferase</keyword>
<keyword evidence="10" id="KW-0539">Nucleus</keyword>
<feature type="domain" description="JmjC" evidence="13">
    <location>
        <begin position="354"/>
        <end position="520"/>
    </location>
</feature>
<evidence type="ECO:0000256" key="9">
    <source>
        <dbReference type="ARBA" id="ARBA00023163"/>
    </source>
</evidence>
<keyword evidence="3" id="KW-0479">Metal-binding</keyword>
<keyword evidence="6" id="KW-0560">Oxidoreductase</keyword>
<dbReference type="InterPro" id="IPR003347">
    <property type="entry name" value="JmjC_dom"/>
</dbReference>
<organism evidence="14">
    <name type="scientific">Anthurium amnicola</name>
    <dbReference type="NCBI Taxonomy" id="1678845"/>
    <lineage>
        <taxon>Eukaryota</taxon>
        <taxon>Viridiplantae</taxon>
        <taxon>Streptophyta</taxon>
        <taxon>Embryophyta</taxon>
        <taxon>Tracheophyta</taxon>
        <taxon>Spermatophyta</taxon>
        <taxon>Magnoliopsida</taxon>
        <taxon>Liliopsida</taxon>
        <taxon>Araceae</taxon>
        <taxon>Pothoideae</taxon>
        <taxon>Potheae</taxon>
        <taxon>Anthurium</taxon>
    </lineage>
</organism>
<keyword evidence="8" id="KW-0805">Transcription regulation</keyword>
<protein>
    <submittedName>
        <fullName evidence="14">Putative lysine-specific demethylase JMJ14</fullName>
    </submittedName>
</protein>
<dbReference type="PROSITE" id="PS51183">
    <property type="entry name" value="JMJN"/>
    <property type="match status" value="1"/>
</dbReference>
<dbReference type="EMBL" id="GDJX01002553">
    <property type="protein sequence ID" value="JAT65383.1"/>
    <property type="molecule type" value="Transcribed_RNA"/>
</dbReference>
<accession>A0A1D1Z6M5</accession>
<dbReference type="SUPFAM" id="SSF51197">
    <property type="entry name" value="Clavaminate synthase-like"/>
    <property type="match status" value="1"/>
</dbReference>
<comment type="subcellular location">
    <subcellularLocation>
        <location evidence="2">Nucleus</location>
    </subcellularLocation>
</comment>
<dbReference type="Pfam" id="PF05964">
    <property type="entry name" value="FYRN"/>
    <property type="match status" value="1"/>
</dbReference>
<dbReference type="GO" id="GO:0032259">
    <property type="term" value="P:methylation"/>
    <property type="evidence" value="ECO:0007669"/>
    <property type="project" value="UniProtKB-KW"/>
</dbReference>
<evidence type="ECO:0000256" key="4">
    <source>
        <dbReference type="ARBA" id="ARBA00022853"/>
    </source>
</evidence>
<dbReference type="PANTHER" id="PTHR10694">
    <property type="entry name" value="LYSINE-SPECIFIC DEMETHYLASE"/>
    <property type="match status" value="1"/>
</dbReference>
<evidence type="ECO:0000256" key="10">
    <source>
        <dbReference type="ARBA" id="ARBA00023242"/>
    </source>
</evidence>
<dbReference type="InterPro" id="IPR003349">
    <property type="entry name" value="JmjN"/>
</dbReference>
<dbReference type="GO" id="GO:0005634">
    <property type="term" value="C:nucleus"/>
    <property type="evidence" value="ECO:0007669"/>
    <property type="project" value="UniProtKB-SubCell"/>
</dbReference>
<dbReference type="PROSITE" id="PS51184">
    <property type="entry name" value="JMJC"/>
    <property type="match status" value="1"/>
</dbReference>
<feature type="domain" description="JmjN" evidence="12">
    <location>
        <begin position="139"/>
        <end position="180"/>
    </location>
</feature>
<evidence type="ECO:0000313" key="14">
    <source>
        <dbReference type="EMBL" id="JAT62537.1"/>
    </source>
</evidence>
<dbReference type="GO" id="GO:0034647">
    <property type="term" value="F:histone H3K4me/H3K4me2/H3K4me3 demethylase activity"/>
    <property type="evidence" value="ECO:0007669"/>
    <property type="project" value="TreeGrafter"/>
</dbReference>
<dbReference type="InterPro" id="IPR004198">
    <property type="entry name" value="Znf_C5HC2"/>
</dbReference>
<comment type="cofactor">
    <cofactor evidence="1">
        <name>Fe(2+)</name>
        <dbReference type="ChEBI" id="CHEBI:29033"/>
    </cofactor>
</comment>
<dbReference type="Pfam" id="PF05965">
    <property type="entry name" value="FYRC"/>
    <property type="match status" value="1"/>
</dbReference>
<evidence type="ECO:0000256" key="5">
    <source>
        <dbReference type="ARBA" id="ARBA00022964"/>
    </source>
</evidence>
<dbReference type="Pfam" id="PF02928">
    <property type="entry name" value="zf-C5HC2"/>
    <property type="match status" value="1"/>
</dbReference>
<dbReference type="SMART" id="SM00542">
    <property type="entry name" value="FYRC"/>
    <property type="match status" value="1"/>
</dbReference>
<evidence type="ECO:0000259" key="13">
    <source>
        <dbReference type="PROSITE" id="PS51184"/>
    </source>
</evidence>
<dbReference type="Pfam" id="PF02373">
    <property type="entry name" value="JmjC"/>
    <property type="match status" value="1"/>
</dbReference>
<name>A0A1D1Z6M5_9ARAE</name>
<keyword evidence="7" id="KW-0408">Iron</keyword>
<evidence type="ECO:0000256" key="3">
    <source>
        <dbReference type="ARBA" id="ARBA00022723"/>
    </source>
</evidence>
<dbReference type="GO" id="GO:0046872">
    <property type="term" value="F:metal ion binding"/>
    <property type="evidence" value="ECO:0007669"/>
    <property type="project" value="UniProtKB-KW"/>
</dbReference>
<dbReference type="PANTHER" id="PTHR10694:SF113">
    <property type="entry name" value="PROTEIN JUMONJI"/>
    <property type="match status" value="1"/>
</dbReference>
<dbReference type="SMART" id="SM00558">
    <property type="entry name" value="JmjC"/>
    <property type="match status" value="1"/>
</dbReference>
<dbReference type="GO" id="GO:0000785">
    <property type="term" value="C:chromatin"/>
    <property type="evidence" value="ECO:0007669"/>
    <property type="project" value="TreeGrafter"/>
</dbReference>
<dbReference type="Gene3D" id="2.60.120.650">
    <property type="entry name" value="Cupin"/>
    <property type="match status" value="1"/>
</dbReference>
<reference evidence="14" key="1">
    <citation type="submission" date="2015-07" db="EMBL/GenBank/DDBJ databases">
        <title>Transcriptome Assembly of Anthurium amnicola.</title>
        <authorList>
            <person name="Suzuki J."/>
        </authorList>
    </citation>
    <scope>NUCLEOTIDE SEQUENCE</scope>
</reference>
<proteinExistence type="predicted"/>
<feature type="compositionally biased region" description="Polar residues" evidence="11">
    <location>
        <begin position="841"/>
        <end position="863"/>
    </location>
</feature>
<gene>
    <name evidence="14" type="primary">JMJ14_10</name>
    <name evidence="15" type="synonym">JMJ14_6</name>
    <name evidence="14" type="ORF">g.99881</name>
    <name evidence="15" type="ORF">g.99888</name>
</gene>
<dbReference type="SMART" id="SM00541">
    <property type="entry name" value="FYRN"/>
    <property type="match status" value="1"/>
</dbReference>
<evidence type="ECO:0000313" key="15">
    <source>
        <dbReference type="EMBL" id="JAT65383.1"/>
    </source>
</evidence>
<dbReference type="SMART" id="SM00545">
    <property type="entry name" value="JmjN"/>
    <property type="match status" value="1"/>
</dbReference>
<dbReference type="EMBL" id="GDJX01005399">
    <property type="protein sequence ID" value="JAT62537.1"/>
    <property type="molecule type" value="Transcribed_RNA"/>
</dbReference>
<dbReference type="FunFam" id="3.30.160.360:FF:000005">
    <property type="entry name" value="Putative lysine-specific demethylase JMJ16"/>
    <property type="match status" value="1"/>
</dbReference>
<evidence type="ECO:0000256" key="1">
    <source>
        <dbReference type="ARBA" id="ARBA00001954"/>
    </source>
</evidence>
<feature type="region of interest" description="Disordered" evidence="11">
    <location>
        <begin position="841"/>
        <end position="876"/>
    </location>
</feature>
<evidence type="ECO:0000256" key="6">
    <source>
        <dbReference type="ARBA" id="ARBA00023002"/>
    </source>
</evidence>
<dbReference type="InterPro" id="IPR003888">
    <property type="entry name" value="FYrich_N"/>
</dbReference>
<dbReference type="GO" id="GO:0008168">
    <property type="term" value="F:methyltransferase activity"/>
    <property type="evidence" value="ECO:0007669"/>
    <property type="project" value="UniProtKB-KW"/>
</dbReference>
<evidence type="ECO:0000256" key="11">
    <source>
        <dbReference type="SAM" id="MobiDB-lite"/>
    </source>
</evidence>